<evidence type="ECO:0000256" key="3">
    <source>
        <dbReference type="ARBA" id="ARBA00023319"/>
    </source>
</evidence>
<comment type="caution">
    <text evidence="6">The sequence shown here is derived from an EMBL/GenBank/DDBJ whole genome shotgun (WGS) entry which is preliminary data.</text>
</comment>
<dbReference type="InterPro" id="IPR007110">
    <property type="entry name" value="Ig-like_dom"/>
</dbReference>
<comment type="subcellular location">
    <subcellularLocation>
        <location evidence="1">Cytoplasm</location>
    </subcellularLocation>
</comment>
<feature type="region of interest" description="Disordered" evidence="4">
    <location>
        <begin position="18"/>
        <end position="141"/>
    </location>
</feature>
<dbReference type="InterPro" id="IPR036179">
    <property type="entry name" value="Ig-like_dom_sf"/>
</dbReference>
<dbReference type="EMBL" id="VIIS01001140">
    <property type="protein sequence ID" value="KAF0301647.1"/>
    <property type="molecule type" value="Genomic_DNA"/>
</dbReference>
<dbReference type="Proteomes" id="UP000440578">
    <property type="component" value="Unassembled WGS sequence"/>
</dbReference>
<dbReference type="SMART" id="SM00409">
    <property type="entry name" value="IG"/>
    <property type="match status" value="1"/>
</dbReference>
<protein>
    <submittedName>
        <fullName evidence="6">Telokin</fullName>
    </submittedName>
</protein>
<feature type="compositionally biased region" description="Acidic residues" evidence="4">
    <location>
        <begin position="49"/>
        <end position="68"/>
    </location>
</feature>
<feature type="domain" description="Ig-like" evidence="5">
    <location>
        <begin position="217"/>
        <end position="306"/>
    </location>
</feature>
<evidence type="ECO:0000256" key="2">
    <source>
        <dbReference type="ARBA" id="ARBA00022490"/>
    </source>
</evidence>
<evidence type="ECO:0000313" key="6">
    <source>
        <dbReference type="EMBL" id="KAF0301647.1"/>
    </source>
</evidence>
<gene>
    <name evidence="6" type="primary">MYLK_2</name>
    <name evidence="6" type="ORF">FJT64_026098</name>
</gene>
<dbReference type="PROSITE" id="PS50835">
    <property type="entry name" value="IG_LIKE"/>
    <property type="match status" value="1"/>
</dbReference>
<dbReference type="FunFam" id="2.60.40.10:FF:000425">
    <property type="entry name" value="Myosin light chain kinase"/>
    <property type="match status" value="1"/>
</dbReference>
<sequence length="358" mass="39940">MSEDDPALFLRALLTKGRQDSVASASSDGVRVMEVTSPHSVLHEHSYDVEEPETTDAEDSQDEDDDEQTLAGSQGEEDLLEEAEEDDEEPPPEEEGFPSILSPISERSEPGSSESRTPSPDEVNPVGEKLPRGYSASHSLHGTMRSLMDKLKMPRWSAVERLAALPPPSAHQRALAATLAVSEYSPRPSLASSGDESDDTLGERVVEGSEGTRQQPPKFTTELTDQKAKENSSEVEFKCAVSGVPRPEVTLFHNDLRLSLSRFVRILYVDDRVSLVLCDVTPDMAGQYTVRAVNPAGEATSTATLEVQELSEEEREELIKERQEAVEKRKKREQERIRRMEEKKRIQEETARKIREKK</sequence>
<dbReference type="Pfam" id="PF07679">
    <property type="entry name" value="I-set"/>
    <property type="match status" value="1"/>
</dbReference>
<evidence type="ECO:0000313" key="7">
    <source>
        <dbReference type="Proteomes" id="UP000440578"/>
    </source>
</evidence>
<organism evidence="6 7">
    <name type="scientific">Amphibalanus amphitrite</name>
    <name type="common">Striped barnacle</name>
    <name type="synonym">Balanus amphitrite</name>
    <dbReference type="NCBI Taxonomy" id="1232801"/>
    <lineage>
        <taxon>Eukaryota</taxon>
        <taxon>Metazoa</taxon>
        <taxon>Ecdysozoa</taxon>
        <taxon>Arthropoda</taxon>
        <taxon>Crustacea</taxon>
        <taxon>Multicrustacea</taxon>
        <taxon>Cirripedia</taxon>
        <taxon>Thoracica</taxon>
        <taxon>Thoracicalcarea</taxon>
        <taxon>Balanomorpha</taxon>
        <taxon>Balanoidea</taxon>
        <taxon>Balanidae</taxon>
        <taxon>Amphibalaninae</taxon>
        <taxon>Amphibalanus</taxon>
    </lineage>
</organism>
<dbReference type="PANTHER" id="PTHR47633">
    <property type="entry name" value="IMMUNOGLOBULIN"/>
    <property type="match status" value="1"/>
</dbReference>
<dbReference type="InterPro" id="IPR003599">
    <property type="entry name" value="Ig_sub"/>
</dbReference>
<evidence type="ECO:0000259" key="5">
    <source>
        <dbReference type="PROSITE" id="PS50835"/>
    </source>
</evidence>
<dbReference type="GO" id="GO:0005737">
    <property type="term" value="C:cytoplasm"/>
    <property type="evidence" value="ECO:0007669"/>
    <property type="project" value="UniProtKB-SubCell"/>
</dbReference>
<dbReference type="InterPro" id="IPR013783">
    <property type="entry name" value="Ig-like_fold"/>
</dbReference>
<evidence type="ECO:0000256" key="1">
    <source>
        <dbReference type="ARBA" id="ARBA00004496"/>
    </source>
</evidence>
<keyword evidence="7" id="KW-1185">Reference proteome</keyword>
<evidence type="ECO:0000256" key="4">
    <source>
        <dbReference type="SAM" id="MobiDB-lite"/>
    </source>
</evidence>
<proteinExistence type="predicted"/>
<feature type="compositionally biased region" description="Polar residues" evidence="4">
    <location>
        <begin position="211"/>
        <end position="221"/>
    </location>
</feature>
<keyword evidence="3" id="KW-0393">Immunoglobulin domain</keyword>
<name>A0A6A4W0W6_AMPAM</name>
<feature type="region of interest" description="Disordered" evidence="4">
    <location>
        <begin position="183"/>
        <end position="221"/>
    </location>
</feature>
<reference evidence="6 7" key="1">
    <citation type="submission" date="2019-07" db="EMBL/GenBank/DDBJ databases">
        <title>Draft genome assembly of a fouling barnacle, Amphibalanus amphitrite (Darwin, 1854): The first reference genome for Thecostraca.</title>
        <authorList>
            <person name="Kim W."/>
        </authorList>
    </citation>
    <scope>NUCLEOTIDE SEQUENCE [LARGE SCALE GENOMIC DNA]</scope>
    <source>
        <strain evidence="6">SNU_AA5</strain>
        <tissue evidence="6">Soma without cirri and trophi</tissue>
    </source>
</reference>
<dbReference type="SUPFAM" id="SSF48726">
    <property type="entry name" value="Immunoglobulin"/>
    <property type="match status" value="1"/>
</dbReference>
<accession>A0A6A4W0W6</accession>
<dbReference type="Gene3D" id="2.60.40.10">
    <property type="entry name" value="Immunoglobulins"/>
    <property type="match status" value="1"/>
</dbReference>
<feature type="compositionally biased region" description="Acidic residues" evidence="4">
    <location>
        <begin position="75"/>
        <end position="96"/>
    </location>
</feature>
<dbReference type="AlphaFoldDB" id="A0A6A4W0W6"/>
<keyword evidence="2" id="KW-0963">Cytoplasm</keyword>
<dbReference type="InterPro" id="IPR013098">
    <property type="entry name" value="Ig_I-set"/>
</dbReference>
<feature type="compositionally biased region" description="Low complexity" evidence="4">
    <location>
        <begin position="102"/>
        <end position="120"/>
    </location>
</feature>
<dbReference type="OrthoDB" id="6400967at2759"/>
<feature type="region of interest" description="Disordered" evidence="4">
    <location>
        <begin position="321"/>
        <end position="358"/>
    </location>
</feature>